<comment type="function">
    <text evidence="5">Effector that suppresses plant defense responses during pathogen infection.</text>
</comment>
<protein>
    <recommendedName>
        <fullName evidence="5">RxLR effector protein</fullName>
    </recommendedName>
</protein>
<keyword evidence="3 5" id="KW-0964">Secreted</keyword>
<evidence type="ECO:0000313" key="6">
    <source>
        <dbReference type="EMBL" id="OWZ18849.1"/>
    </source>
</evidence>
<comment type="subcellular location">
    <subcellularLocation>
        <location evidence="1 5">Secreted</location>
    </subcellularLocation>
</comment>
<dbReference type="Proteomes" id="UP000198211">
    <property type="component" value="Unassembled WGS sequence"/>
</dbReference>
<dbReference type="OrthoDB" id="95103at2759"/>
<reference evidence="7" key="1">
    <citation type="submission" date="2017-03" db="EMBL/GenBank/DDBJ databases">
        <title>Phytopthora megakarya and P. palmivora, two closely related causual agents of cacao black pod achieved similar genome size and gene model numbers by different mechanisms.</title>
        <authorList>
            <person name="Ali S."/>
            <person name="Shao J."/>
            <person name="Larry D.J."/>
            <person name="Kronmiller B."/>
            <person name="Shen D."/>
            <person name="Strem M.D."/>
            <person name="Melnick R.L."/>
            <person name="Guiltinan M.J."/>
            <person name="Tyler B.M."/>
            <person name="Meinhardt L.W."/>
            <person name="Bailey B.A."/>
        </authorList>
    </citation>
    <scope>NUCLEOTIDE SEQUENCE [LARGE SCALE GENOMIC DNA]</scope>
    <source>
        <strain evidence="7">zdho120</strain>
    </source>
</reference>
<keyword evidence="4 5" id="KW-0732">Signal</keyword>
<dbReference type="AlphaFoldDB" id="A0A225WP23"/>
<evidence type="ECO:0000256" key="2">
    <source>
        <dbReference type="ARBA" id="ARBA00010400"/>
    </source>
</evidence>
<name>A0A225WP23_9STRA</name>
<comment type="domain">
    <text evidence="5">The RxLR-dEER motif acts to carry the protein into the host cell cytoplasm through binding to cell surface phosphatidylinositol-3-phosphate.</text>
</comment>
<dbReference type="InterPro" id="IPR031825">
    <property type="entry name" value="RXLR"/>
</dbReference>
<evidence type="ECO:0000256" key="5">
    <source>
        <dbReference type="RuleBase" id="RU367124"/>
    </source>
</evidence>
<evidence type="ECO:0000313" key="7">
    <source>
        <dbReference type="Proteomes" id="UP000198211"/>
    </source>
</evidence>
<comment type="caution">
    <text evidence="6">The sequence shown here is derived from an EMBL/GenBank/DDBJ whole genome shotgun (WGS) entry which is preliminary data.</text>
</comment>
<evidence type="ECO:0000256" key="1">
    <source>
        <dbReference type="ARBA" id="ARBA00004613"/>
    </source>
</evidence>
<sequence>MRLYHIFAAIAASFLFTTHAFSTTATNNQVKIVKVASPGISNQRFLRAHHRVDEVVDAEERNYWNKFSATDQQRLIKKAEKIGFDLLESFKNPSIFNALTKSQQQSYFDKLNKIKKAYKPRKPPMINYD</sequence>
<dbReference type="Pfam" id="PF16810">
    <property type="entry name" value="RXLR"/>
    <property type="match status" value="1"/>
</dbReference>
<feature type="chain" id="PRO_5044978038" description="RxLR effector protein" evidence="5">
    <location>
        <begin position="21"/>
        <end position="129"/>
    </location>
</feature>
<accession>A0A225WP23</accession>
<proteinExistence type="inferred from homology"/>
<gene>
    <name evidence="6" type="ORF">PHMEG_0006991</name>
</gene>
<comment type="similarity">
    <text evidence="2 5">Belongs to the RxLR effector family.</text>
</comment>
<organism evidence="6 7">
    <name type="scientific">Phytophthora megakarya</name>
    <dbReference type="NCBI Taxonomy" id="4795"/>
    <lineage>
        <taxon>Eukaryota</taxon>
        <taxon>Sar</taxon>
        <taxon>Stramenopiles</taxon>
        <taxon>Oomycota</taxon>
        <taxon>Peronosporomycetes</taxon>
        <taxon>Peronosporales</taxon>
        <taxon>Peronosporaceae</taxon>
        <taxon>Phytophthora</taxon>
    </lineage>
</organism>
<keyword evidence="7" id="KW-1185">Reference proteome</keyword>
<evidence type="ECO:0000256" key="3">
    <source>
        <dbReference type="ARBA" id="ARBA00022525"/>
    </source>
</evidence>
<feature type="signal peptide" evidence="5">
    <location>
        <begin position="1"/>
        <end position="20"/>
    </location>
</feature>
<evidence type="ECO:0000256" key="4">
    <source>
        <dbReference type="ARBA" id="ARBA00022729"/>
    </source>
</evidence>
<dbReference type="EMBL" id="NBNE01000527">
    <property type="protein sequence ID" value="OWZ18849.1"/>
    <property type="molecule type" value="Genomic_DNA"/>
</dbReference>